<comment type="subcellular location">
    <subcellularLocation>
        <location evidence="1">Secreted</location>
    </subcellularLocation>
</comment>
<dbReference type="Pfam" id="PF00353">
    <property type="entry name" value="HemolysinCabind"/>
    <property type="match status" value="1"/>
</dbReference>
<dbReference type="PANTHER" id="PTHR38340">
    <property type="entry name" value="S-LAYER PROTEIN"/>
    <property type="match status" value="1"/>
</dbReference>
<dbReference type="SUPFAM" id="SSF51120">
    <property type="entry name" value="beta-Roll"/>
    <property type="match status" value="1"/>
</dbReference>
<name>A0A1T4WH85_9BACT</name>
<dbReference type="InterPro" id="IPR050557">
    <property type="entry name" value="RTX_toxin/Mannuronan_C5-epim"/>
</dbReference>
<dbReference type="InterPro" id="IPR018511">
    <property type="entry name" value="Hemolysin-typ_Ca-bd_CS"/>
</dbReference>
<reference evidence="5" key="1">
    <citation type="submission" date="2017-02" db="EMBL/GenBank/DDBJ databases">
        <authorList>
            <person name="Varghese N."/>
            <person name="Submissions S."/>
        </authorList>
    </citation>
    <scope>NUCLEOTIDE SEQUENCE [LARGE SCALE GENOMIC DNA]</scope>
    <source>
        <strain evidence="5">ATCC 700200</strain>
    </source>
</reference>
<organism evidence="4 5">
    <name type="scientific">Prosthecobacter debontii</name>
    <dbReference type="NCBI Taxonomy" id="48467"/>
    <lineage>
        <taxon>Bacteria</taxon>
        <taxon>Pseudomonadati</taxon>
        <taxon>Verrucomicrobiota</taxon>
        <taxon>Verrucomicrobiia</taxon>
        <taxon>Verrucomicrobiales</taxon>
        <taxon>Verrucomicrobiaceae</taxon>
        <taxon>Prosthecobacter</taxon>
    </lineage>
</organism>
<dbReference type="GO" id="GO:0005509">
    <property type="term" value="F:calcium ion binding"/>
    <property type="evidence" value="ECO:0007669"/>
    <property type="project" value="InterPro"/>
</dbReference>
<evidence type="ECO:0000313" key="5">
    <source>
        <dbReference type="Proteomes" id="UP000190774"/>
    </source>
</evidence>
<dbReference type="EMBL" id="FUYE01000001">
    <property type="protein sequence ID" value="SKA76001.1"/>
    <property type="molecule type" value="Genomic_DNA"/>
</dbReference>
<proteinExistence type="predicted"/>
<dbReference type="PANTHER" id="PTHR38340:SF1">
    <property type="entry name" value="S-LAYER PROTEIN"/>
    <property type="match status" value="1"/>
</dbReference>
<evidence type="ECO:0000256" key="2">
    <source>
        <dbReference type="ARBA" id="ARBA00022525"/>
    </source>
</evidence>
<evidence type="ECO:0008006" key="6">
    <source>
        <dbReference type="Google" id="ProtNLM"/>
    </source>
</evidence>
<protein>
    <recommendedName>
        <fullName evidence="6">Type I secretion C-terminal target domain (VC_A0849 subclass)</fullName>
    </recommendedName>
</protein>
<dbReference type="OrthoDB" id="187742at2"/>
<dbReference type="Gene3D" id="2.150.10.10">
    <property type="entry name" value="Serralysin-like metalloprotease, C-terminal"/>
    <property type="match status" value="1"/>
</dbReference>
<dbReference type="STRING" id="48467.SAMN02745166_00107"/>
<evidence type="ECO:0000256" key="3">
    <source>
        <dbReference type="SAM" id="SignalP"/>
    </source>
</evidence>
<dbReference type="Proteomes" id="UP000190774">
    <property type="component" value="Unassembled WGS sequence"/>
</dbReference>
<feature type="signal peptide" evidence="3">
    <location>
        <begin position="1"/>
        <end position="24"/>
    </location>
</feature>
<dbReference type="PROSITE" id="PS00330">
    <property type="entry name" value="HEMOLYSIN_CALCIUM"/>
    <property type="match status" value="2"/>
</dbReference>
<keyword evidence="3" id="KW-0732">Signal</keyword>
<feature type="chain" id="PRO_5012888351" description="Type I secretion C-terminal target domain (VC_A0849 subclass)" evidence="3">
    <location>
        <begin position="25"/>
        <end position="1181"/>
    </location>
</feature>
<keyword evidence="5" id="KW-1185">Reference proteome</keyword>
<dbReference type="AlphaFoldDB" id="A0A1T4WH85"/>
<dbReference type="InterPro" id="IPR011049">
    <property type="entry name" value="Serralysin-like_metalloprot_C"/>
</dbReference>
<keyword evidence="2" id="KW-0964">Secreted</keyword>
<evidence type="ECO:0000313" key="4">
    <source>
        <dbReference type="EMBL" id="SKA76001.1"/>
    </source>
</evidence>
<accession>A0A1T4WH85</accession>
<dbReference type="GO" id="GO:0005576">
    <property type="term" value="C:extracellular region"/>
    <property type="evidence" value="ECO:0007669"/>
    <property type="project" value="UniProtKB-SubCell"/>
</dbReference>
<gene>
    <name evidence="4" type="ORF">SAMN02745166_00107</name>
</gene>
<dbReference type="PRINTS" id="PR00313">
    <property type="entry name" value="CABNDNGRPT"/>
</dbReference>
<dbReference type="RefSeq" id="WP_078811349.1">
    <property type="nucleotide sequence ID" value="NZ_FUYE01000001.1"/>
</dbReference>
<sequence>MRTLFAFLTAFICGFLATPQVVQAQGFTESDAVFFGEVRKASGGQTFLLQSGQLKITFVNQTDSVNRVTLTTDLRPTGNGDHKPYSYALKVPLAYLPEAGRMQEFLSINTLATKFKVEQITIDGVPATLPDGSSEFYVLNFASRASQYRLDLLVAGESNSTANDGIPDWWKRLYGLPINANVANEDPDGDGWSNLQEFLRGGDPTKSNRSPQMVTSEFLVPESGEAGVYMQFLDSDTADTDVHVSVSGLQDSGFALKLDGVLLASGAAQNLSFADLKSGRLTVTHQNRLANEATVLVQWNDGGDDQFSGEVVVRAQTPSTEDGGESSLWLDGYDLPAAGSKITNWKDRSGRSRPAVQPSPEYQPVVAGHAADFSTNRSAHLFFQDISLPTGDHTVLTAYQAAASSDEAQTVLSSNRGFLQVAPTTQAISYPGAPVYQMDALAVRGYENTAGKVTTSIFRRQSNVMQNIYGLSYDGEVSSSTELEPVLPTLGAKRVAVPTGGTLTEAGLFGRIQEMLIFPTALPEQKLRGVNDYLQSKWSSAVIWNFSTELKNVTLAVGQGNYSRIIRGGFGTDNLSGGPGDDIISGGGGDDVLTGGAGSDTFVFGAVDVGRDIITDFDLVKDTVDVSALFWGLSGDARNYISVRQETVTVNGVPSLDSVLTVKRVDNSLLEIVLRQKVITTAQLIPLITEGRIRMGKLSIPTEVQLSLASATTPVDKSLNGSFKVNVTRSGVGVPAAMDVPVGFFQDGAEGRFVVEGASSSEGQRSVVSFARGETTKTLTVYPVQDLDVSGQSSLQVSVLPNYKYSINGTAVTQAITDNTKVWLEVAQPNAIATPAQSGRIMIHRTGSLVKSLVVDLKISGTAVNGTTMTKLPTSVTIPAGKDSFEMQVVARSAGLTGGPKVVAVQVAPRARYLLGNPHEGIVYIGNTAQDTEGVGFNRWLASAGIGADQTSGLIGLSVAPNRLRDYVLAYSMGLDSVADLKRHHMQFSMVNKRPELSNLGPLAAADLHWTVQASPDKTLWSDVSSTFTRVQDTSGVRLVGPAKGANEKKKYYRLSMTVDSAQVLETNISSLGATRYGMRGNAAWTADESSGDLVSSGSSAGDISLLMVEIQTPRALDFEMAIPGAGAKDSLAFYVDGVLQTKTTGASTRVQRTFSTPGTRLLMWEFTRGTGNALIRNLAP</sequence>
<dbReference type="InterPro" id="IPR001343">
    <property type="entry name" value="Hemolysn_Ca-bd"/>
</dbReference>
<evidence type="ECO:0000256" key="1">
    <source>
        <dbReference type="ARBA" id="ARBA00004613"/>
    </source>
</evidence>